<dbReference type="OrthoDB" id="5634679at2"/>
<protein>
    <submittedName>
        <fullName evidence="2">Uncharacterized protein</fullName>
    </submittedName>
</protein>
<organism evidence="2 3">
    <name type="scientific">Legionella massiliensis</name>
    <dbReference type="NCBI Taxonomy" id="1034943"/>
    <lineage>
        <taxon>Bacteria</taxon>
        <taxon>Pseudomonadati</taxon>
        <taxon>Pseudomonadota</taxon>
        <taxon>Gammaproteobacteria</taxon>
        <taxon>Legionellales</taxon>
        <taxon>Legionellaceae</taxon>
        <taxon>Legionella</taxon>
    </lineage>
</organism>
<keyword evidence="3" id="KW-1185">Reference proteome</keyword>
<accession>A0A078KVV7</accession>
<name>A0A078KVV7_9GAMM</name>
<gene>
    <name evidence="2" type="ORF">BN59_01424</name>
</gene>
<sequence>MRDKNNFKRKLPHRSTYHTVNHYDQKRHSSSKKSRDEHFDPFIFSPEMMDFDQLTPTQKIIFLLGLGIAIASCIPNQNIRIVDTKQALLPESHNRFFAPQSFNSTTVVPTPPSSQALPSVPLVAKDLSSNLQLQMGIQLRDCQSKSNGVSAGKICLIQGKKHNLKAWGNVDGAEDRYSNILLGMHNLYFIKENIGISIPNIKLIYEKNGKYVSSVGQKVRAEKYLASEFVEDFNNFKDLSRNYTRTVIKANHFRKSTAPYLELEENIRENIIEQIGEEGLAKLAVAGTFIQDLVMNNGNWGIANNTLVVVDADHSPQSLEEYLAEATKMPRNINLGFSIQTLEHMATIYKEMQQKLPIRFHPKVDFNVEDYQFLVDQYLISTNQALEKLKATYPDLPSDKPSKLVNKALSDAFRNQFLEYILNSSPQVKA</sequence>
<feature type="region of interest" description="Disordered" evidence="1">
    <location>
        <begin position="1"/>
        <end position="36"/>
    </location>
</feature>
<evidence type="ECO:0000313" key="2">
    <source>
        <dbReference type="EMBL" id="CDZ77142.1"/>
    </source>
</evidence>
<feature type="compositionally biased region" description="Basic and acidic residues" evidence="1">
    <location>
        <begin position="21"/>
        <end position="36"/>
    </location>
</feature>
<dbReference type="Proteomes" id="UP000044071">
    <property type="component" value="Unassembled WGS sequence"/>
</dbReference>
<reference evidence="2 3" key="1">
    <citation type="submission" date="2014-06" db="EMBL/GenBank/DDBJ databases">
        <authorList>
            <person name="Urmite Genomes Urmite Genomes"/>
        </authorList>
    </citation>
    <scope>NUCLEOTIDE SEQUENCE [LARGE SCALE GENOMIC DNA]</scope>
</reference>
<dbReference type="EMBL" id="CCSB01000001">
    <property type="protein sequence ID" value="CDZ77142.1"/>
    <property type="molecule type" value="Genomic_DNA"/>
</dbReference>
<dbReference type="RefSeq" id="WP_043873539.1">
    <property type="nucleotide sequence ID" value="NZ_CCVW01000001.1"/>
</dbReference>
<feature type="compositionally biased region" description="Basic residues" evidence="1">
    <location>
        <begin position="7"/>
        <end position="16"/>
    </location>
</feature>
<proteinExistence type="predicted"/>
<evidence type="ECO:0000313" key="3">
    <source>
        <dbReference type="Proteomes" id="UP000044071"/>
    </source>
</evidence>
<dbReference type="AlphaFoldDB" id="A0A078KVV7"/>
<evidence type="ECO:0000256" key="1">
    <source>
        <dbReference type="SAM" id="MobiDB-lite"/>
    </source>
</evidence>